<comment type="caution">
    <text evidence="1">The sequence shown here is derived from an EMBL/GenBank/DDBJ whole genome shotgun (WGS) entry which is preliminary data.</text>
</comment>
<dbReference type="InterPro" id="IPR007801">
    <property type="entry name" value="MbnB/TglH/ChrH"/>
</dbReference>
<dbReference type="InterPro" id="IPR036237">
    <property type="entry name" value="Xyl_isomerase-like_sf"/>
</dbReference>
<dbReference type="AlphaFoldDB" id="A0A3D9CYC0"/>
<proteinExistence type="predicted"/>
<gene>
    <name evidence="1" type="ORF">DRF58_08280</name>
</gene>
<dbReference type="PANTHER" id="PTHR42194:SF1">
    <property type="entry name" value="UPF0276 PROTEIN HI_1600"/>
    <property type="match status" value="1"/>
</dbReference>
<evidence type="ECO:0000313" key="1">
    <source>
        <dbReference type="EMBL" id="REC70749.1"/>
    </source>
</evidence>
<dbReference type="PANTHER" id="PTHR42194">
    <property type="entry name" value="UPF0276 PROTEIN HI_1600"/>
    <property type="match status" value="1"/>
</dbReference>
<dbReference type="Proteomes" id="UP000256326">
    <property type="component" value="Unassembled WGS sequence"/>
</dbReference>
<protein>
    <recommendedName>
        <fullName evidence="3">DUF692 domain-containing protein</fullName>
    </recommendedName>
</protein>
<reference evidence="1 2" key="1">
    <citation type="journal article" date="2006" name="Int. J. Syst. Evol. Microbiol.">
        <title>Chryseobacterium hispanicum sp. nov., isolated from the drinking water distribution system of Sevilla, Spain.</title>
        <authorList>
            <person name="Gallego V."/>
            <person name="Garcia M.T."/>
            <person name="Ventosa A."/>
        </authorList>
    </citation>
    <scope>NUCLEOTIDE SEQUENCE [LARGE SCALE GENOMIC DNA]</scope>
    <source>
        <strain evidence="1 2">KCTC 22104</strain>
    </source>
</reference>
<dbReference type="SUPFAM" id="SSF51658">
    <property type="entry name" value="Xylose isomerase-like"/>
    <property type="match status" value="1"/>
</dbReference>
<dbReference type="Pfam" id="PF05114">
    <property type="entry name" value="MbnB_TglH_ChrH"/>
    <property type="match status" value="1"/>
</dbReference>
<keyword evidence="2" id="KW-1185">Reference proteome</keyword>
<dbReference type="OrthoDB" id="9763101at2"/>
<dbReference type="Gene3D" id="3.20.20.150">
    <property type="entry name" value="Divalent-metal-dependent TIM barrel enzymes"/>
    <property type="match status" value="1"/>
</dbReference>
<evidence type="ECO:0008006" key="3">
    <source>
        <dbReference type="Google" id="ProtNLM"/>
    </source>
</evidence>
<organism evidence="1 2">
    <name type="scientific">Epilithonimonas hispanica</name>
    <dbReference type="NCBI Taxonomy" id="358687"/>
    <lineage>
        <taxon>Bacteria</taxon>
        <taxon>Pseudomonadati</taxon>
        <taxon>Bacteroidota</taxon>
        <taxon>Flavobacteriia</taxon>
        <taxon>Flavobacteriales</taxon>
        <taxon>Weeksellaceae</taxon>
        <taxon>Chryseobacterium group</taxon>
        <taxon>Epilithonimonas</taxon>
    </lineage>
</organism>
<dbReference type="EMBL" id="QNUG01000014">
    <property type="protein sequence ID" value="REC70749.1"/>
    <property type="molecule type" value="Genomic_DNA"/>
</dbReference>
<dbReference type="RefSeq" id="WP_116034547.1">
    <property type="nucleotide sequence ID" value="NZ_JBHLVV010000023.1"/>
</dbReference>
<sequence length="278" mass="32182">MIGIGYRKDFSDAFLESSILKPDFIEVAPENWMEIGGFWKQQLKKAVERYPLFCHGLSLSVGSLEGIDIGFVKKVKQFLEDFQVSVYSEHLTFSKVDNAHLYDLLPIPFTQDAINRVVENIKQVQDLLGRRLILENGSYYTVLKAEMSEEDFINEIVKRSDCELLLDVNNVYVNAFNHRYNAKNFITKMPLDRVKYIHMAGHLKVNENLIIDTHGSKIIDPVYELFEFTMRKLKRDIPVLLERDFNIPELSILQAEIDALRKIKKNALKKSKNVALPN</sequence>
<evidence type="ECO:0000313" key="2">
    <source>
        <dbReference type="Proteomes" id="UP000256326"/>
    </source>
</evidence>
<dbReference type="NCBIfam" id="NF003818">
    <property type="entry name" value="PRK05409.1"/>
    <property type="match status" value="1"/>
</dbReference>
<accession>A0A3D9CYC0</accession>
<name>A0A3D9CYC0_9FLAO</name>